<protein>
    <submittedName>
        <fullName evidence="1">Uncharacterized protein</fullName>
    </submittedName>
</protein>
<keyword evidence="2" id="KW-1185">Reference proteome</keyword>
<dbReference type="Proteomes" id="UP000053825">
    <property type="component" value="Unassembled WGS sequence"/>
</dbReference>
<dbReference type="EMBL" id="KQ414727">
    <property type="protein sequence ID" value="KOC62454.1"/>
    <property type="molecule type" value="Genomic_DNA"/>
</dbReference>
<evidence type="ECO:0000313" key="1">
    <source>
        <dbReference type="EMBL" id="KOC62454.1"/>
    </source>
</evidence>
<accession>A0A0L7QV65</accession>
<name>A0A0L7QV65_9HYME</name>
<organism evidence="1 2">
    <name type="scientific">Habropoda laboriosa</name>
    <dbReference type="NCBI Taxonomy" id="597456"/>
    <lineage>
        <taxon>Eukaryota</taxon>
        <taxon>Metazoa</taxon>
        <taxon>Ecdysozoa</taxon>
        <taxon>Arthropoda</taxon>
        <taxon>Hexapoda</taxon>
        <taxon>Insecta</taxon>
        <taxon>Pterygota</taxon>
        <taxon>Neoptera</taxon>
        <taxon>Endopterygota</taxon>
        <taxon>Hymenoptera</taxon>
        <taxon>Apocrita</taxon>
        <taxon>Aculeata</taxon>
        <taxon>Apoidea</taxon>
        <taxon>Anthophila</taxon>
        <taxon>Apidae</taxon>
        <taxon>Habropoda</taxon>
    </lineage>
</organism>
<sequence length="66" mass="7958">MQFNFYRMQLRYIDEIIDFLEFSRFGRCGAVLTCIIFLESLLIFVHNELHLKQSLTRLCGYRGKSY</sequence>
<reference evidence="1 2" key="1">
    <citation type="submission" date="2015-07" db="EMBL/GenBank/DDBJ databases">
        <title>The genome of Habropoda laboriosa.</title>
        <authorList>
            <person name="Pan H."/>
            <person name="Kapheim K."/>
        </authorList>
    </citation>
    <scope>NUCLEOTIDE SEQUENCE [LARGE SCALE GENOMIC DNA]</scope>
    <source>
        <strain evidence="1">0110345459</strain>
    </source>
</reference>
<proteinExistence type="predicted"/>
<evidence type="ECO:0000313" key="2">
    <source>
        <dbReference type="Proteomes" id="UP000053825"/>
    </source>
</evidence>
<gene>
    <name evidence="1" type="ORF">WH47_04114</name>
</gene>
<dbReference type="AlphaFoldDB" id="A0A0L7QV65"/>